<keyword evidence="10" id="KW-1185">Reference proteome</keyword>
<dbReference type="Pfam" id="PF00528">
    <property type="entry name" value="BPD_transp_1"/>
    <property type="match status" value="1"/>
</dbReference>
<organism evidence="9 10">
    <name type="scientific">Caloramator australicus RC3</name>
    <dbReference type="NCBI Taxonomy" id="857293"/>
    <lineage>
        <taxon>Bacteria</taxon>
        <taxon>Bacillati</taxon>
        <taxon>Bacillota</taxon>
        <taxon>Clostridia</taxon>
        <taxon>Eubacteriales</taxon>
        <taxon>Clostridiaceae</taxon>
        <taxon>Caloramator</taxon>
    </lineage>
</organism>
<sequence length="279" mass="31648">MNYTVKTKIMRAFIYFILVILLLMCVVPLWILLVNATRSTPEIQQGVSLLPSKNLLVNWRNLTNRGFNIWRGFFNSALISVLVTVITVYFSMMFAYAIHVYDFASKKFLYSFIILLVMVPTQVAIIGFYKYMSILNLLNSYIPLIVPAIAAPSSIFFAIQYLESTIVKELIEAARIDGCSELTIFHKIMLPIAKPGAVTMGIFAFVGSWNNFFTPFVLISKMEKYTLPMLVQTLRGDVYRTEYGSIYLGLAVSIIPILIVYILFSRYIVNGIAMGSVKE</sequence>
<keyword evidence="5 7" id="KW-1133">Transmembrane helix</keyword>
<feature type="transmembrane region" description="Helical" evidence="7">
    <location>
        <begin position="197"/>
        <end position="219"/>
    </location>
</feature>
<dbReference type="PROSITE" id="PS50928">
    <property type="entry name" value="ABC_TM1"/>
    <property type="match status" value="1"/>
</dbReference>
<evidence type="ECO:0000256" key="2">
    <source>
        <dbReference type="ARBA" id="ARBA00022448"/>
    </source>
</evidence>
<evidence type="ECO:0000313" key="9">
    <source>
        <dbReference type="EMBL" id="CCC57798.1"/>
    </source>
</evidence>
<dbReference type="CDD" id="cd06261">
    <property type="entry name" value="TM_PBP2"/>
    <property type="match status" value="1"/>
</dbReference>
<keyword evidence="6 7" id="KW-0472">Membrane</keyword>
<comment type="subcellular location">
    <subcellularLocation>
        <location evidence="1 7">Cell membrane</location>
        <topology evidence="1 7">Multi-pass membrane protein</topology>
    </subcellularLocation>
</comment>
<evidence type="ECO:0000259" key="8">
    <source>
        <dbReference type="PROSITE" id="PS50928"/>
    </source>
</evidence>
<feature type="transmembrane region" description="Helical" evidence="7">
    <location>
        <begin position="12"/>
        <end position="33"/>
    </location>
</feature>
<evidence type="ECO:0000256" key="6">
    <source>
        <dbReference type="ARBA" id="ARBA00023136"/>
    </source>
</evidence>
<dbReference type="InterPro" id="IPR000515">
    <property type="entry name" value="MetI-like"/>
</dbReference>
<dbReference type="eggNOG" id="COG0395">
    <property type="taxonomic scope" value="Bacteria"/>
</dbReference>
<gene>
    <name evidence="9" type="ORF">CAAU_0149</name>
</gene>
<reference evidence="9 10" key="1">
    <citation type="journal article" date="2011" name="J. Bacteriol.">
        <title>Draft genome sequence of Caloramator australicus strain RC3T, a thermoanaerobe from the Great Artesian Basin of Australia.</title>
        <authorList>
            <person name="Ogg C.D."/>
            <person name="Patel B.K.C."/>
        </authorList>
    </citation>
    <scope>NUCLEOTIDE SEQUENCE [LARGE SCALE GENOMIC DNA]</scope>
    <source>
        <strain evidence="9 10">RC3</strain>
    </source>
</reference>
<feature type="transmembrane region" description="Helical" evidence="7">
    <location>
        <begin position="141"/>
        <end position="162"/>
    </location>
</feature>
<accession>G0V3V8</accession>
<dbReference type="OrthoDB" id="9787837at2"/>
<evidence type="ECO:0000256" key="3">
    <source>
        <dbReference type="ARBA" id="ARBA00022475"/>
    </source>
</evidence>
<evidence type="ECO:0000313" key="10">
    <source>
        <dbReference type="Proteomes" id="UP000007652"/>
    </source>
</evidence>
<evidence type="ECO:0000256" key="4">
    <source>
        <dbReference type="ARBA" id="ARBA00022692"/>
    </source>
</evidence>
<dbReference type="PANTHER" id="PTHR43744">
    <property type="entry name" value="ABC TRANSPORTER PERMEASE PROTEIN MG189-RELATED-RELATED"/>
    <property type="match status" value="1"/>
</dbReference>
<dbReference type="InterPro" id="IPR035906">
    <property type="entry name" value="MetI-like_sf"/>
</dbReference>
<dbReference type="RefSeq" id="WP_008907521.1">
    <property type="nucleotide sequence ID" value="NZ_CAKP01000004.1"/>
</dbReference>
<keyword evidence="2 7" id="KW-0813">Transport</keyword>
<keyword evidence="3" id="KW-1003">Cell membrane</keyword>
<evidence type="ECO:0000256" key="1">
    <source>
        <dbReference type="ARBA" id="ARBA00004651"/>
    </source>
</evidence>
<dbReference type="PANTHER" id="PTHR43744:SF8">
    <property type="entry name" value="SN-GLYCEROL-3-PHOSPHATE TRANSPORT SYSTEM PERMEASE PROTEIN UGPE"/>
    <property type="match status" value="1"/>
</dbReference>
<feature type="domain" description="ABC transmembrane type-1" evidence="8">
    <location>
        <begin position="73"/>
        <end position="264"/>
    </location>
</feature>
<dbReference type="SUPFAM" id="SSF161098">
    <property type="entry name" value="MetI-like"/>
    <property type="match status" value="1"/>
</dbReference>
<keyword evidence="4 7" id="KW-0812">Transmembrane</keyword>
<comment type="caution">
    <text evidence="9">The sequence shown here is derived from an EMBL/GenBank/DDBJ whole genome shotgun (WGS) entry which is preliminary data.</text>
</comment>
<proteinExistence type="inferred from homology"/>
<dbReference type="GO" id="GO:0005886">
    <property type="term" value="C:plasma membrane"/>
    <property type="evidence" value="ECO:0007669"/>
    <property type="project" value="UniProtKB-SubCell"/>
</dbReference>
<dbReference type="Gene3D" id="1.10.3720.10">
    <property type="entry name" value="MetI-like"/>
    <property type="match status" value="1"/>
</dbReference>
<dbReference type="AlphaFoldDB" id="G0V3V8"/>
<feature type="transmembrane region" description="Helical" evidence="7">
    <location>
        <begin position="73"/>
        <end position="96"/>
    </location>
</feature>
<feature type="transmembrane region" description="Helical" evidence="7">
    <location>
        <begin position="244"/>
        <end position="264"/>
    </location>
</feature>
<dbReference type="STRING" id="857293.CAAU_0149"/>
<protein>
    <submittedName>
        <fullName evidence="9">Possible alpha-xyloside ABC transporter, permease component</fullName>
    </submittedName>
</protein>
<dbReference type="GO" id="GO:0055085">
    <property type="term" value="P:transmembrane transport"/>
    <property type="evidence" value="ECO:0007669"/>
    <property type="project" value="InterPro"/>
</dbReference>
<dbReference type="EMBL" id="CAKP01000004">
    <property type="protein sequence ID" value="CCC57798.1"/>
    <property type="molecule type" value="Genomic_DNA"/>
</dbReference>
<evidence type="ECO:0000256" key="7">
    <source>
        <dbReference type="RuleBase" id="RU363032"/>
    </source>
</evidence>
<comment type="similarity">
    <text evidence="7">Belongs to the binding-protein-dependent transport system permease family.</text>
</comment>
<feature type="transmembrane region" description="Helical" evidence="7">
    <location>
        <begin position="108"/>
        <end position="129"/>
    </location>
</feature>
<dbReference type="Proteomes" id="UP000007652">
    <property type="component" value="Unassembled WGS sequence"/>
</dbReference>
<evidence type="ECO:0000256" key="5">
    <source>
        <dbReference type="ARBA" id="ARBA00022989"/>
    </source>
</evidence>
<name>G0V3V8_9CLOT</name>